<evidence type="ECO:0000256" key="3">
    <source>
        <dbReference type="ARBA" id="ARBA00023186"/>
    </source>
</evidence>
<dbReference type="PANTHER" id="PTHR18916:SF85">
    <property type="entry name" value="TUBULIN-FOLDING COFACTOR B"/>
    <property type="match status" value="1"/>
</dbReference>
<dbReference type="Proteomes" id="UP000053611">
    <property type="component" value="Unassembled WGS sequence"/>
</dbReference>
<evidence type="ECO:0000259" key="5">
    <source>
        <dbReference type="PROSITE" id="PS50245"/>
    </source>
</evidence>
<dbReference type="Gene3D" id="2.30.30.190">
    <property type="entry name" value="CAP Gly-rich-like domain"/>
    <property type="match status" value="1"/>
</dbReference>
<dbReference type="InterPro" id="IPR029071">
    <property type="entry name" value="Ubiquitin-like_domsf"/>
</dbReference>
<feature type="domain" description="CAP-Gly" evidence="5">
    <location>
        <begin position="210"/>
        <end position="252"/>
    </location>
</feature>
<dbReference type="SMART" id="SM01052">
    <property type="entry name" value="CAP_GLY"/>
    <property type="match status" value="1"/>
</dbReference>
<dbReference type="AlphaFoldDB" id="A0A0J0XL12"/>
<evidence type="ECO:0000313" key="7">
    <source>
        <dbReference type="Proteomes" id="UP000053611"/>
    </source>
</evidence>
<reference evidence="6 7" key="1">
    <citation type="submission" date="2015-03" db="EMBL/GenBank/DDBJ databases">
        <title>Genomics and transcriptomics of the oil-accumulating basidiomycete yeast T. oleaginosus allow insights into substrate utilization and the diverse evolutionary trajectories of mating systems in fungi.</title>
        <authorList>
            <consortium name="DOE Joint Genome Institute"/>
            <person name="Kourist R."/>
            <person name="Kracht O."/>
            <person name="Bracharz F."/>
            <person name="Lipzen A."/>
            <person name="Nolan M."/>
            <person name="Ohm R."/>
            <person name="Grigoriev I."/>
            <person name="Sun S."/>
            <person name="Heitman J."/>
            <person name="Bruck T."/>
            <person name="Nowrousian M."/>
        </authorList>
    </citation>
    <scope>NUCLEOTIDE SEQUENCE [LARGE SCALE GENOMIC DNA]</scope>
    <source>
        <strain evidence="6 7">IBC0246</strain>
    </source>
</reference>
<evidence type="ECO:0000313" key="6">
    <source>
        <dbReference type="EMBL" id="KLT41752.1"/>
    </source>
</evidence>
<dbReference type="InterPro" id="IPR036859">
    <property type="entry name" value="CAP-Gly_dom_sf"/>
</dbReference>
<dbReference type="GO" id="GO:0031122">
    <property type="term" value="P:cytoplasmic microtubule organization"/>
    <property type="evidence" value="ECO:0007669"/>
    <property type="project" value="TreeGrafter"/>
</dbReference>
<name>A0A0J0XL12_9TREE</name>
<dbReference type="GO" id="GO:0005829">
    <property type="term" value="C:cytosol"/>
    <property type="evidence" value="ECO:0007669"/>
    <property type="project" value="UniProtKB-ARBA"/>
</dbReference>
<dbReference type="GO" id="GO:0035371">
    <property type="term" value="C:microtubule plus-end"/>
    <property type="evidence" value="ECO:0007669"/>
    <property type="project" value="TreeGrafter"/>
</dbReference>
<dbReference type="EMBL" id="KQ087213">
    <property type="protein sequence ID" value="KLT41752.1"/>
    <property type="molecule type" value="Genomic_DNA"/>
</dbReference>
<evidence type="ECO:0000256" key="1">
    <source>
        <dbReference type="ARBA" id="ARBA00004496"/>
    </source>
</evidence>
<evidence type="ECO:0000256" key="4">
    <source>
        <dbReference type="ARBA" id="ARBA00025779"/>
    </source>
</evidence>
<gene>
    <name evidence="6" type="ORF">CC85DRAFT_286156</name>
</gene>
<dbReference type="PANTHER" id="PTHR18916">
    <property type="entry name" value="DYNACTIN 1-RELATED MICROTUBULE-BINDING"/>
    <property type="match status" value="1"/>
</dbReference>
<sequence length="273" mass="29544">MEVGSGGRLVEVSTLSTRRASTLLRSPSPIHFLRLTDMPLLSIFVLSSNTGGERRLHSELTVAQLKDKLLPVTGIAPQYQVLSLHRSIDAAESGSAPIASLSNEGATLESYGVQDMYCIKVDNTDPTARPGEFTDVSAVDKFELTDAEYAARRDTVQAHLKANKLGKYADVPTPIAFSPPTAIPSDLVVGARCEVQGDIERRGTVRFVGETSFGKGGVWVGVELDEPMGKGDGSVDGNRYFQCMPKHATFVRPDKVKVGDYPEEDLMADDDEI</sequence>
<dbReference type="GO" id="GO:0005634">
    <property type="term" value="C:nucleus"/>
    <property type="evidence" value="ECO:0007669"/>
    <property type="project" value="TreeGrafter"/>
</dbReference>
<dbReference type="SUPFAM" id="SSF74924">
    <property type="entry name" value="Cap-Gly domain"/>
    <property type="match status" value="1"/>
</dbReference>
<organism evidence="6 7">
    <name type="scientific">Cutaneotrichosporon oleaginosum</name>
    <dbReference type="NCBI Taxonomy" id="879819"/>
    <lineage>
        <taxon>Eukaryota</taxon>
        <taxon>Fungi</taxon>
        <taxon>Dikarya</taxon>
        <taxon>Basidiomycota</taxon>
        <taxon>Agaricomycotina</taxon>
        <taxon>Tremellomycetes</taxon>
        <taxon>Trichosporonales</taxon>
        <taxon>Trichosporonaceae</taxon>
        <taxon>Cutaneotrichosporon</taxon>
    </lineage>
</organism>
<dbReference type="GO" id="GO:0051010">
    <property type="term" value="F:microtubule plus-end binding"/>
    <property type="evidence" value="ECO:0007669"/>
    <property type="project" value="TreeGrafter"/>
</dbReference>
<dbReference type="OrthoDB" id="5295208at2759"/>
<dbReference type="GeneID" id="28984017"/>
<protein>
    <submittedName>
        <fullName evidence="6">Tubulin-folding cofactor B</fullName>
    </submittedName>
</protein>
<dbReference type="STRING" id="879819.A0A0J0XL12"/>
<dbReference type="PROSITE" id="PS50245">
    <property type="entry name" value="CAP_GLY_2"/>
    <property type="match status" value="1"/>
</dbReference>
<dbReference type="InterPro" id="IPR000626">
    <property type="entry name" value="Ubiquitin-like_dom"/>
</dbReference>
<accession>A0A0J0XL12</accession>
<dbReference type="Pfam" id="PF01302">
    <property type="entry name" value="CAP_GLY"/>
    <property type="match status" value="1"/>
</dbReference>
<keyword evidence="3" id="KW-0143">Chaperone</keyword>
<dbReference type="Gene3D" id="3.10.20.90">
    <property type="entry name" value="Phosphatidylinositol 3-kinase Catalytic Subunit, Chain A, domain 1"/>
    <property type="match status" value="1"/>
</dbReference>
<keyword evidence="2" id="KW-0963">Cytoplasm</keyword>
<evidence type="ECO:0000256" key="2">
    <source>
        <dbReference type="ARBA" id="ARBA00022490"/>
    </source>
</evidence>
<comment type="subcellular location">
    <subcellularLocation>
        <location evidence="1">Cytoplasm</location>
    </subcellularLocation>
</comment>
<dbReference type="FunFam" id="2.30.30.190:FF:000013">
    <property type="entry name" value="Tubulin-folding cofactor B"/>
    <property type="match status" value="1"/>
</dbReference>
<proteinExistence type="inferred from homology"/>
<dbReference type="RefSeq" id="XP_018278243.1">
    <property type="nucleotide sequence ID" value="XM_018423414.1"/>
</dbReference>
<dbReference type="InterPro" id="IPR000938">
    <property type="entry name" value="CAP-Gly_domain"/>
</dbReference>
<keyword evidence="7" id="KW-1185">Reference proteome</keyword>
<dbReference type="Pfam" id="PF14560">
    <property type="entry name" value="Ubiquitin_2"/>
    <property type="match status" value="1"/>
</dbReference>
<dbReference type="SUPFAM" id="SSF54236">
    <property type="entry name" value="Ubiquitin-like"/>
    <property type="match status" value="1"/>
</dbReference>
<comment type="similarity">
    <text evidence="4">Belongs to the TBCB family.</text>
</comment>